<name>A0ACB9H6A0_CICIN</name>
<dbReference type="EMBL" id="CM042009">
    <property type="protein sequence ID" value="KAI3790831.1"/>
    <property type="molecule type" value="Genomic_DNA"/>
</dbReference>
<comment type="caution">
    <text evidence="1">The sequence shown here is derived from an EMBL/GenBank/DDBJ whole genome shotgun (WGS) entry which is preliminary data.</text>
</comment>
<accession>A0ACB9H6A0</accession>
<protein>
    <submittedName>
        <fullName evidence="1">Uncharacterized protein</fullName>
    </submittedName>
</protein>
<reference evidence="2" key="1">
    <citation type="journal article" date="2022" name="Mol. Ecol. Resour.">
        <title>The genomes of chicory, endive, great burdock and yacon provide insights into Asteraceae palaeo-polyploidization history and plant inulin production.</title>
        <authorList>
            <person name="Fan W."/>
            <person name="Wang S."/>
            <person name="Wang H."/>
            <person name="Wang A."/>
            <person name="Jiang F."/>
            <person name="Liu H."/>
            <person name="Zhao H."/>
            <person name="Xu D."/>
            <person name="Zhang Y."/>
        </authorList>
    </citation>
    <scope>NUCLEOTIDE SEQUENCE [LARGE SCALE GENOMIC DNA]</scope>
    <source>
        <strain evidence="2">cv. Punajuju</strain>
    </source>
</reference>
<gene>
    <name evidence="1" type="ORF">L2E82_04182</name>
</gene>
<reference evidence="1 2" key="2">
    <citation type="journal article" date="2022" name="Mol. Ecol. Resour.">
        <title>The genomes of chicory, endive, great burdock and yacon provide insights into Asteraceae paleo-polyploidization history and plant inulin production.</title>
        <authorList>
            <person name="Fan W."/>
            <person name="Wang S."/>
            <person name="Wang H."/>
            <person name="Wang A."/>
            <person name="Jiang F."/>
            <person name="Liu H."/>
            <person name="Zhao H."/>
            <person name="Xu D."/>
            <person name="Zhang Y."/>
        </authorList>
    </citation>
    <scope>NUCLEOTIDE SEQUENCE [LARGE SCALE GENOMIC DNA]</scope>
    <source>
        <strain evidence="2">cv. Punajuju</strain>
        <tissue evidence="1">Leaves</tissue>
    </source>
</reference>
<proteinExistence type="predicted"/>
<dbReference type="Proteomes" id="UP001055811">
    <property type="component" value="Linkage Group LG01"/>
</dbReference>
<organism evidence="1 2">
    <name type="scientific">Cichorium intybus</name>
    <name type="common">Chicory</name>
    <dbReference type="NCBI Taxonomy" id="13427"/>
    <lineage>
        <taxon>Eukaryota</taxon>
        <taxon>Viridiplantae</taxon>
        <taxon>Streptophyta</taxon>
        <taxon>Embryophyta</taxon>
        <taxon>Tracheophyta</taxon>
        <taxon>Spermatophyta</taxon>
        <taxon>Magnoliopsida</taxon>
        <taxon>eudicotyledons</taxon>
        <taxon>Gunneridae</taxon>
        <taxon>Pentapetalae</taxon>
        <taxon>asterids</taxon>
        <taxon>campanulids</taxon>
        <taxon>Asterales</taxon>
        <taxon>Asteraceae</taxon>
        <taxon>Cichorioideae</taxon>
        <taxon>Cichorieae</taxon>
        <taxon>Cichoriinae</taxon>
        <taxon>Cichorium</taxon>
    </lineage>
</organism>
<evidence type="ECO:0000313" key="1">
    <source>
        <dbReference type="EMBL" id="KAI3790831.1"/>
    </source>
</evidence>
<evidence type="ECO:0000313" key="2">
    <source>
        <dbReference type="Proteomes" id="UP001055811"/>
    </source>
</evidence>
<keyword evidence="2" id="KW-1185">Reference proteome</keyword>
<sequence length="112" mass="12026">MRTRRGEQLSPLHFDPEIERTARKIRARRRLNIMNFSQVNSSPVSVAQEPSGEATGMFSIPPLSEFQFGSLSASGGAVLAPAPIPSCTPPSVPPFTPVSQPQSTNPFTSAMS</sequence>